<proteinExistence type="predicted"/>
<keyword evidence="7" id="KW-1185">Reference proteome</keyword>
<name>A0A2S9WXL2_9FLAO</name>
<sequence length="235" mass="26872">MQIMEFLSFLDRDTLYYIKSALVISGGLFWVIAYLQAIRIGFSSKTYCIPFVALFLNVGWELYNTIRGFMIVGSYFLNYVNAIWFILDLLIVYTFYTYGRKSSQRKPYFIWIVVGLFLAGLIINHIGAVVYTPKIGANYVGLGINIIMSILFITNFLKKKKKFTHDLIIAYSKLLGTFSLTLLLGVFGVTRLGGVDHAMLVLGIIVFTLDVYYVFLLRKSGYRFRESVNLKTINA</sequence>
<keyword evidence="2 5" id="KW-0812">Transmembrane</keyword>
<dbReference type="Proteomes" id="UP000239532">
    <property type="component" value="Unassembled WGS sequence"/>
</dbReference>
<dbReference type="EMBL" id="MQUC01000003">
    <property type="protein sequence ID" value="PRP68195.1"/>
    <property type="molecule type" value="Genomic_DNA"/>
</dbReference>
<dbReference type="PANTHER" id="PTHR42038">
    <property type="match status" value="1"/>
</dbReference>
<evidence type="ECO:0000256" key="2">
    <source>
        <dbReference type="ARBA" id="ARBA00022692"/>
    </source>
</evidence>
<dbReference type="GO" id="GO:0016829">
    <property type="term" value="F:lyase activity"/>
    <property type="evidence" value="ECO:0007669"/>
    <property type="project" value="InterPro"/>
</dbReference>
<feature type="transmembrane region" description="Helical" evidence="5">
    <location>
        <begin position="108"/>
        <end position="131"/>
    </location>
</feature>
<dbReference type="Pfam" id="PF25129">
    <property type="entry name" value="Pyr4-TMTC"/>
    <property type="match status" value="1"/>
</dbReference>
<evidence type="ECO:0000256" key="4">
    <source>
        <dbReference type="ARBA" id="ARBA00023136"/>
    </source>
</evidence>
<feature type="transmembrane region" description="Helical" evidence="5">
    <location>
        <begin position="198"/>
        <end position="217"/>
    </location>
</feature>
<evidence type="ECO:0000256" key="5">
    <source>
        <dbReference type="SAM" id="Phobius"/>
    </source>
</evidence>
<accession>A0A2S9WXL2</accession>
<feature type="transmembrane region" description="Helical" evidence="5">
    <location>
        <begin position="75"/>
        <end position="96"/>
    </location>
</feature>
<feature type="transmembrane region" description="Helical" evidence="5">
    <location>
        <begin position="47"/>
        <end position="63"/>
    </location>
</feature>
<evidence type="ECO:0000256" key="3">
    <source>
        <dbReference type="ARBA" id="ARBA00022989"/>
    </source>
</evidence>
<reference evidence="6 7" key="1">
    <citation type="submission" date="2016-11" db="EMBL/GenBank/DDBJ databases">
        <title>Trade-off between light-utilization and light-protection in marine flavobacteria.</title>
        <authorList>
            <person name="Kumagai Y."/>
        </authorList>
    </citation>
    <scope>NUCLEOTIDE SEQUENCE [LARGE SCALE GENOMIC DNA]</scope>
    <source>
        <strain evidence="6 7">JCM 17109</strain>
    </source>
</reference>
<protein>
    <submittedName>
        <fullName evidence="6">Uncharacterized protein</fullName>
    </submittedName>
</protein>
<evidence type="ECO:0000313" key="6">
    <source>
        <dbReference type="EMBL" id="PRP68195.1"/>
    </source>
</evidence>
<dbReference type="GO" id="GO:0016020">
    <property type="term" value="C:membrane"/>
    <property type="evidence" value="ECO:0007669"/>
    <property type="project" value="UniProtKB-SubCell"/>
</dbReference>
<gene>
    <name evidence="6" type="ORF">BST86_14420</name>
</gene>
<comment type="subcellular location">
    <subcellularLocation>
        <location evidence="1">Membrane</location>
        <topology evidence="1">Multi-pass membrane protein</topology>
    </subcellularLocation>
</comment>
<evidence type="ECO:0000256" key="1">
    <source>
        <dbReference type="ARBA" id="ARBA00004141"/>
    </source>
</evidence>
<comment type="caution">
    <text evidence="6">The sequence shown here is derived from an EMBL/GenBank/DDBJ whole genome shotgun (WGS) entry which is preliminary data.</text>
</comment>
<feature type="transmembrane region" description="Helical" evidence="5">
    <location>
        <begin position="15"/>
        <end position="35"/>
    </location>
</feature>
<dbReference type="InterPro" id="IPR039020">
    <property type="entry name" value="PaxB-like"/>
</dbReference>
<keyword evidence="3 5" id="KW-1133">Transmembrane helix</keyword>
<dbReference type="PANTHER" id="PTHR42038:SF2">
    <property type="entry name" value="TERPENE CYCLASE AUSL"/>
    <property type="match status" value="1"/>
</dbReference>
<organism evidence="6 7">
    <name type="scientific">Nonlabens agnitus</name>
    <dbReference type="NCBI Taxonomy" id="870484"/>
    <lineage>
        <taxon>Bacteria</taxon>
        <taxon>Pseudomonadati</taxon>
        <taxon>Bacteroidota</taxon>
        <taxon>Flavobacteriia</taxon>
        <taxon>Flavobacteriales</taxon>
        <taxon>Flavobacteriaceae</taxon>
        <taxon>Nonlabens</taxon>
    </lineage>
</organism>
<keyword evidence="4 5" id="KW-0472">Membrane</keyword>
<feature type="transmembrane region" description="Helical" evidence="5">
    <location>
        <begin position="137"/>
        <end position="157"/>
    </location>
</feature>
<dbReference type="AlphaFoldDB" id="A0A2S9WXL2"/>
<evidence type="ECO:0000313" key="7">
    <source>
        <dbReference type="Proteomes" id="UP000239532"/>
    </source>
</evidence>
<feature type="transmembrane region" description="Helical" evidence="5">
    <location>
        <begin position="169"/>
        <end position="192"/>
    </location>
</feature>